<name>A0A4Y3ND11_PAEAU</name>
<comment type="caution">
    <text evidence="1">The sequence shown here is derived from an EMBL/GenBank/DDBJ whole genome shotgun (WGS) entry which is preliminary data.</text>
</comment>
<dbReference type="Proteomes" id="UP000317715">
    <property type="component" value="Unassembled WGS sequence"/>
</dbReference>
<keyword evidence="2" id="KW-1185">Reference proteome</keyword>
<accession>A0A4Y3ND11</accession>
<evidence type="ECO:0008006" key="3">
    <source>
        <dbReference type="Google" id="ProtNLM"/>
    </source>
</evidence>
<protein>
    <recommendedName>
        <fullName evidence="3">OmdA domain containing protein</fullName>
    </recommendedName>
</protein>
<dbReference type="EMBL" id="BJMD01000013">
    <property type="protein sequence ID" value="GEB19592.1"/>
    <property type="molecule type" value="Genomic_DNA"/>
</dbReference>
<proteinExistence type="predicted"/>
<reference evidence="1 2" key="1">
    <citation type="submission" date="2019-06" db="EMBL/GenBank/DDBJ databases">
        <title>Whole genome shotgun sequence of Paenarthrobacter aurescens NBRC 12136.</title>
        <authorList>
            <person name="Hosoyama A."/>
            <person name="Uohara A."/>
            <person name="Ohji S."/>
            <person name="Ichikawa N."/>
        </authorList>
    </citation>
    <scope>NUCLEOTIDE SEQUENCE [LARGE SCALE GENOMIC DNA]</scope>
    <source>
        <strain evidence="1 2">NBRC 12136</strain>
    </source>
</reference>
<evidence type="ECO:0000313" key="2">
    <source>
        <dbReference type="Proteomes" id="UP000317715"/>
    </source>
</evidence>
<organism evidence="1 2">
    <name type="scientific">Paenarthrobacter aurescens</name>
    <name type="common">Arthrobacter aurescens</name>
    <dbReference type="NCBI Taxonomy" id="43663"/>
    <lineage>
        <taxon>Bacteria</taxon>
        <taxon>Bacillati</taxon>
        <taxon>Actinomycetota</taxon>
        <taxon>Actinomycetes</taxon>
        <taxon>Micrococcales</taxon>
        <taxon>Micrococcaceae</taxon>
        <taxon>Paenarthrobacter</taxon>
    </lineage>
</organism>
<evidence type="ECO:0000313" key="1">
    <source>
        <dbReference type="EMBL" id="GEB19592.1"/>
    </source>
</evidence>
<sequence length="200" mass="22369">MAVGMDRGREFVERKDEPELLRFTDGQEWETWLSANHATETEAWLVIGKKNSGAGLIEIQDALDGALCFGWIDGQRKGNDEKTFLQRYSRRRARSSWSQVNVGKAETLISEGRMRPAGFAEIDAARADGRWDAAYVPQANAEVPEDLRAALENNQEARKTFDGLNKTGRYLIILKLLKTRTPESRATTLAKAVQKLANGS</sequence>
<dbReference type="AlphaFoldDB" id="A0A4Y3ND11"/>
<dbReference type="Pfam" id="PF13376">
    <property type="entry name" value="OmdA"/>
    <property type="match status" value="1"/>
</dbReference>
<gene>
    <name evidence="1" type="ORF">AAU01_23470</name>
</gene>